<name>A0A828YYI9_9LEPT</name>
<protein>
    <submittedName>
        <fullName evidence="3">Sigma factor regulatory protein, FecR/PupR family</fullName>
    </submittedName>
</protein>
<sequence length="235" mass="26178">MIRKALLFSFFLILLPQVVFADEEVAIVLFVTGKVQYFQAGKTEALKKNVILTKAAKVETGEGKADLQLGANSVIRLAPFTKIEISELFSDSSKNTSKVTLISGKLFANVQKSNKKEELEVNSASYTAGVRGTQFVVSEEKTRAPKNEDSDIPDGVFVNEGEVVVHSSSGGDLDLKTGEQATWNGKELLVEPLKEFMKEKMKIIQNFKTIKTENYEMLKNQKLKNKELLEHFPKS</sequence>
<evidence type="ECO:0000313" key="4">
    <source>
        <dbReference type="Proteomes" id="UP000001338"/>
    </source>
</evidence>
<evidence type="ECO:0000259" key="2">
    <source>
        <dbReference type="Pfam" id="PF04773"/>
    </source>
</evidence>
<feature type="signal peptide" evidence="1">
    <location>
        <begin position="1"/>
        <end position="21"/>
    </location>
</feature>
<comment type="caution">
    <text evidence="3">The sequence shown here is derived from an EMBL/GenBank/DDBJ whole genome shotgun (WGS) entry which is preliminary data.</text>
</comment>
<dbReference type="RefSeq" id="WP_004497322.1">
    <property type="nucleotide sequence ID" value="NZ_AFLV02000079.1"/>
</dbReference>
<evidence type="ECO:0000313" key="3">
    <source>
        <dbReference type="EMBL" id="EKR62540.1"/>
    </source>
</evidence>
<feature type="chain" id="PRO_5032994912" evidence="1">
    <location>
        <begin position="22"/>
        <end position="235"/>
    </location>
</feature>
<dbReference type="EMBL" id="AFLV02000079">
    <property type="protein sequence ID" value="EKR62540.1"/>
    <property type="molecule type" value="Genomic_DNA"/>
</dbReference>
<keyword evidence="1" id="KW-0732">Signal</keyword>
<evidence type="ECO:0000256" key="1">
    <source>
        <dbReference type="SAM" id="SignalP"/>
    </source>
</evidence>
<organism evidence="3 4">
    <name type="scientific">Leptospira weilii str. 2006001853</name>
    <dbReference type="NCBI Taxonomy" id="1001589"/>
    <lineage>
        <taxon>Bacteria</taxon>
        <taxon>Pseudomonadati</taxon>
        <taxon>Spirochaetota</taxon>
        <taxon>Spirochaetia</taxon>
        <taxon>Leptospirales</taxon>
        <taxon>Leptospiraceae</taxon>
        <taxon>Leptospira</taxon>
    </lineage>
</organism>
<reference evidence="3 4" key="1">
    <citation type="submission" date="2012-10" db="EMBL/GenBank/DDBJ databases">
        <authorList>
            <person name="Harkins D.M."/>
            <person name="Durkin A.S."/>
            <person name="Brinkac L.M."/>
            <person name="Haft D.H."/>
            <person name="Selengut J.D."/>
            <person name="Sanka R."/>
            <person name="DePew J."/>
            <person name="Purushe J."/>
            <person name="Whelen A.C."/>
            <person name="Vinetz J.M."/>
            <person name="Sutton G.G."/>
            <person name="Nierman W.C."/>
            <person name="Fouts D.E."/>
        </authorList>
    </citation>
    <scope>NUCLEOTIDE SEQUENCE [LARGE SCALE GENOMIC DNA]</scope>
    <source>
        <strain evidence="3 4">2006001853</strain>
    </source>
</reference>
<dbReference type="Proteomes" id="UP000001338">
    <property type="component" value="Unassembled WGS sequence"/>
</dbReference>
<dbReference type="AlphaFoldDB" id="A0A828YYI9"/>
<gene>
    <name evidence="3" type="ORF">LEP1GSC036_1942</name>
</gene>
<dbReference type="PANTHER" id="PTHR38731">
    <property type="entry name" value="LIPL45-RELATED LIPOPROTEIN-RELATED"/>
    <property type="match status" value="1"/>
</dbReference>
<proteinExistence type="predicted"/>
<dbReference type="GeneID" id="61114412"/>
<dbReference type="InterPro" id="IPR006860">
    <property type="entry name" value="FecR"/>
</dbReference>
<feature type="domain" description="FecR protein" evidence="2">
    <location>
        <begin position="57"/>
        <end position="143"/>
    </location>
</feature>
<dbReference type="Gene3D" id="2.60.120.1440">
    <property type="match status" value="1"/>
</dbReference>
<dbReference type="PANTHER" id="PTHR38731:SF1">
    <property type="entry name" value="FECR PROTEIN DOMAIN-CONTAINING PROTEIN"/>
    <property type="match status" value="1"/>
</dbReference>
<dbReference type="Pfam" id="PF04773">
    <property type="entry name" value="FecR"/>
    <property type="match status" value="1"/>
</dbReference>
<accession>A0A828YYI9</accession>